<feature type="compositionally biased region" description="Basic and acidic residues" evidence="8">
    <location>
        <begin position="59"/>
        <end position="72"/>
    </location>
</feature>
<evidence type="ECO:0000313" key="11">
    <source>
        <dbReference type="Proteomes" id="UP000800092"/>
    </source>
</evidence>
<reference evidence="10" key="1">
    <citation type="journal article" date="2020" name="Stud. Mycol.">
        <title>101 Dothideomycetes genomes: a test case for predicting lifestyles and emergence of pathogens.</title>
        <authorList>
            <person name="Haridas S."/>
            <person name="Albert R."/>
            <person name="Binder M."/>
            <person name="Bloem J."/>
            <person name="Labutti K."/>
            <person name="Salamov A."/>
            <person name="Andreopoulos B."/>
            <person name="Baker S."/>
            <person name="Barry K."/>
            <person name="Bills G."/>
            <person name="Bluhm B."/>
            <person name="Cannon C."/>
            <person name="Castanera R."/>
            <person name="Culley D."/>
            <person name="Daum C."/>
            <person name="Ezra D."/>
            <person name="Gonzalez J."/>
            <person name="Henrissat B."/>
            <person name="Kuo A."/>
            <person name="Liang C."/>
            <person name="Lipzen A."/>
            <person name="Lutzoni F."/>
            <person name="Magnuson J."/>
            <person name="Mondo S."/>
            <person name="Nolan M."/>
            <person name="Ohm R."/>
            <person name="Pangilinan J."/>
            <person name="Park H.-J."/>
            <person name="Ramirez L."/>
            <person name="Alfaro M."/>
            <person name="Sun H."/>
            <person name="Tritt A."/>
            <person name="Yoshinaga Y."/>
            <person name="Zwiers L.-H."/>
            <person name="Turgeon B."/>
            <person name="Goodwin S."/>
            <person name="Spatafora J."/>
            <person name="Crous P."/>
            <person name="Grigoriev I."/>
        </authorList>
    </citation>
    <scope>NUCLEOTIDE SEQUENCE</scope>
    <source>
        <strain evidence="10">Tuck. ex Michener</strain>
    </source>
</reference>
<evidence type="ECO:0000256" key="7">
    <source>
        <dbReference type="ARBA" id="ARBA00023274"/>
    </source>
</evidence>
<dbReference type="GO" id="GO:0005730">
    <property type="term" value="C:nucleolus"/>
    <property type="evidence" value="ECO:0007669"/>
    <property type="project" value="UniProtKB-SubCell"/>
</dbReference>
<dbReference type="OrthoDB" id="69550at2759"/>
<evidence type="ECO:0000256" key="2">
    <source>
        <dbReference type="ARBA" id="ARBA00004604"/>
    </source>
</evidence>
<dbReference type="GO" id="GO:0000027">
    <property type="term" value="P:ribosomal large subunit assembly"/>
    <property type="evidence" value="ECO:0007669"/>
    <property type="project" value="TreeGrafter"/>
</dbReference>
<feature type="domain" description="Ribosome-assembly protein 3 C-terminal" evidence="9">
    <location>
        <begin position="114"/>
        <end position="159"/>
    </location>
</feature>
<evidence type="ECO:0000256" key="6">
    <source>
        <dbReference type="ARBA" id="ARBA00023242"/>
    </source>
</evidence>
<feature type="compositionally biased region" description="Basic and acidic residues" evidence="8">
    <location>
        <begin position="34"/>
        <end position="46"/>
    </location>
</feature>
<protein>
    <recommendedName>
        <fullName evidence="4">Ribosome assembly protein 3</fullName>
    </recommendedName>
</protein>
<feature type="region of interest" description="Disordered" evidence="8">
    <location>
        <begin position="1"/>
        <end position="99"/>
    </location>
</feature>
<name>A0A6A6HMU8_VIRVR</name>
<evidence type="ECO:0000259" key="9">
    <source>
        <dbReference type="Pfam" id="PF14615"/>
    </source>
</evidence>
<evidence type="ECO:0000256" key="1">
    <source>
        <dbReference type="ARBA" id="ARBA00003035"/>
    </source>
</evidence>
<evidence type="ECO:0000256" key="3">
    <source>
        <dbReference type="ARBA" id="ARBA00006256"/>
    </source>
</evidence>
<evidence type="ECO:0000256" key="5">
    <source>
        <dbReference type="ARBA" id="ARBA00022517"/>
    </source>
</evidence>
<keyword evidence="5" id="KW-0690">Ribosome biogenesis</keyword>
<organism evidence="10 11">
    <name type="scientific">Viridothelium virens</name>
    <name type="common">Speckled blister lichen</name>
    <name type="synonym">Trypethelium virens</name>
    <dbReference type="NCBI Taxonomy" id="1048519"/>
    <lineage>
        <taxon>Eukaryota</taxon>
        <taxon>Fungi</taxon>
        <taxon>Dikarya</taxon>
        <taxon>Ascomycota</taxon>
        <taxon>Pezizomycotina</taxon>
        <taxon>Dothideomycetes</taxon>
        <taxon>Dothideomycetes incertae sedis</taxon>
        <taxon>Trypetheliales</taxon>
        <taxon>Trypetheliaceae</taxon>
        <taxon>Viridothelium</taxon>
    </lineage>
</organism>
<evidence type="ECO:0000256" key="8">
    <source>
        <dbReference type="SAM" id="MobiDB-lite"/>
    </source>
</evidence>
<dbReference type="AlphaFoldDB" id="A0A6A6HMU8"/>
<dbReference type="PANTHER" id="PTHR28127">
    <property type="entry name" value="RIBOSOME ASSEMBLY PROTEIN 3"/>
    <property type="match status" value="1"/>
</dbReference>
<comment type="function">
    <text evidence="1">Required for efficient biogenesis of the 60S ribosomal subunit.</text>
</comment>
<keyword evidence="6" id="KW-0539">Nucleus</keyword>
<accession>A0A6A6HMU8</accession>
<comment type="subcellular location">
    <subcellularLocation>
        <location evidence="2">Nucleus</location>
        <location evidence="2">Nucleolus</location>
    </subcellularLocation>
</comment>
<gene>
    <name evidence="10" type="ORF">EV356DRAFT_528062</name>
</gene>
<dbReference type="Pfam" id="PF14615">
    <property type="entry name" value="Rsa3"/>
    <property type="match status" value="1"/>
</dbReference>
<dbReference type="Proteomes" id="UP000800092">
    <property type="component" value="Unassembled WGS sequence"/>
</dbReference>
<dbReference type="GO" id="GO:0030687">
    <property type="term" value="C:preribosome, large subunit precursor"/>
    <property type="evidence" value="ECO:0007669"/>
    <property type="project" value="TreeGrafter"/>
</dbReference>
<keyword evidence="11" id="KW-1185">Reference proteome</keyword>
<dbReference type="EMBL" id="ML991772">
    <property type="protein sequence ID" value="KAF2239464.1"/>
    <property type="molecule type" value="Genomic_DNA"/>
</dbReference>
<comment type="similarity">
    <text evidence="3">Belongs to the RSA3 family.</text>
</comment>
<evidence type="ECO:0000313" key="10">
    <source>
        <dbReference type="EMBL" id="KAF2239464.1"/>
    </source>
</evidence>
<sequence>MGSQSKSKSQKSEKRPRKRKIRSTVEFSPTEGSEPEKPDAREDDTIYKPMKKSLPGDDENLKQNSDAEHVEENASVQEFPGTEHGDIEENNPPSEESLAKRGKYLSDIEAEEAFKGFYLRKVTEELAEDLDKARSASDFSERSLPILIEALKQGVGTFTKEERIRIGRANASIHA</sequence>
<dbReference type="InterPro" id="IPR028217">
    <property type="entry name" value="Rsa3_C"/>
</dbReference>
<proteinExistence type="inferred from homology"/>
<keyword evidence="7" id="KW-0687">Ribonucleoprotein</keyword>
<evidence type="ECO:0000256" key="4">
    <source>
        <dbReference type="ARBA" id="ARBA00015339"/>
    </source>
</evidence>
<dbReference type="PANTHER" id="PTHR28127:SF1">
    <property type="entry name" value="RIBOSOME ASSEMBLY PROTEIN 3"/>
    <property type="match status" value="1"/>
</dbReference>
<dbReference type="InterPro" id="IPR051898">
    <property type="entry name" value="Ribosome_Assembly_3"/>
</dbReference>